<dbReference type="Proteomes" id="UP000295565">
    <property type="component" value="Unassembled WGS sequence"/>
</dbReference>
<feature type="transmembrane region" description="Helical" evidence="1">
    <location>
        <begin position="80"/>
        <end position="99"/>
    </location>
</feature>
<keyword evidence="3" id="KW-1185">Reference proteome</keyword>
<keyword evidence="1" id="KW-1133">Transmembrane helix</keyword>
<proteinExistence type="predicted"/>
<dbReference type="EMBL" id="SMGD01000011">
    <property type="protein sequence ID" value="TCK58843.1"/>
    <property type="molecule type" value="Genomic_DNA"/>
</dbReference>
<keyword evidence="1" id="KW-0812">Transmembrane</keyword>
<evidence type="ECO:0000313" key="3">
    <source>
        <dbReference type="Proteomes" id="UP000295565"/>
    </source>
</evidence>
<dbReference type="RefSeq" id="WP_165872659.1">
    <property type="nucleotide sequence ID" value="NZ_OU594967.1"/>
</dbReference>
<accession>A0A4R1K521</accession>
<feature type="transmembrane region" description="Helical" evidence="1">
    <location>
        <begin position="137"/>
        <end position="156"/>
    </location>
</feature>
<name>A0A4R1K521_9GAMM</name>
<feature type="transmembrane region" description="Helical" evidence="1">
    <location>
        <begin position="48"/>
        <end position="68"/>
    </location>
</feature>
<keyword evidence="1" id="KW-0472">Membrane</keyword>
<sequence>MKLWINVLAYQLCWWLLVCLGVSVLSVVAVLLSVGLYLSTESGRRAKWWIILIVPAIGIGCDSALAYWGIYGQAWQEHGIALWLCLLWVVFSTLLNVSLKWFQEHLFFAALCGAIGGPSSYWAGAKLANMTELSLDSLQVLAVVWLILTPTFLYLCRSLFRLEDTDSNHRGEQCS</sequence>
<gene>
    <name evidence="2" type="ORF">EV690_0996</name>
</gene>
<protein>
    <submittedName>
        <fullName evidence="2">Uncharacterized protein DUF2878</fullName>
    </submittedName>
</protein>
<organism evidence="2 3">
    <name type="scientific">Celerinatantimonas diazotrophica</name>
    <dbReference type="NCBI Taxonomy" id="412034"/>
    <lineage>
        <taxon>Bacteria</taxon>
        <taxon>Pseudomonadati</taxon>
        <taxon>Pseudomonadota</taxon>
        <taxon>Gammaproteobacteria</taxon>
        <taxon>Celerinatantimonadaceae</taxon>
        <taxon>Celerinatantimonas</taxon>
    </lineage>
</organism>
<evidence type="ECO:0000313" key="2">
    <source>
        <dbReference type="EMBL" id="TCK58843.1"/>
    </source>
</evidence>
<reference evidence="2 3" key="1">
    <citation type="submission" date="2019-03" db="EMBL/GenBank/DDBJ databases">
        <title>Genomic Encyclopedia of Type Strains, Phase IV (KMG-IV): sequencing the most valuable type-strain genomes for metagenomic binning, comparative biology and taxonomic classification.</title>
        <authorList>
            <person name="Goeker M."/>
        </authorList>
    </citation>
    <scope>NUCLEOTIDE SEQUENCE [LARGE SCALE GENOMIC DNA]</scope>
    <source>
        <strain evidence="2 3">DSM 18577</strain>
    </source>
</reference>
<feature type="transmembrane region" description="Helical" evidence="1">
    <location>
        <begin position="12"/>
        <end position="36"/>
    </location>
</feature>
<feature type="transmembrane region" description="Helical" evidence="1">
    <location>
        <begin position="106"/>
        <end position="125"/>
    </location>
</feature>
<dbReference type="AlphaFoldDB" id="A0A4R1K521"/>
<dbReference type="InterPro" id="IPR021306">
    <property type="entry name" value="DUF2878"/>
</dbReference>
<comment type="caution">
    <text evidence="2">The sequence shown here is derived from an EMBL/GenBank/DDBJ whole genome shotgun (WGS) entry which is preliminary data.</text>
</comment>
<dbReference type="Pfam" id="PF11086">
    <property type="entry name" value="DUF2878"/>
    <property type="match status" value="1"/>
</dbReference>
<evidence type="ECO:0000256" key="1">
    <source>
        <dbReference type="SAM" id="Phobius"/>
    </source>
</evidence>